<sequence>MSVYSSVLLIQAFIHSYCNYFAFSIRDLEGYKDKPIYIQL</sequence>
<dbReference type="EMBL" id="ABEU02000022">
    <property type="protein sequence ID" value="PNR30349.1"/>
    <property type="molecule type" value="Genomic_DNA"/>
</dbReference>
<proteinExistence type="predicted"/>
<dbReference type="InParanoid" id="A0A2K1IM49"/>
<accession>A0A2K1IM49</accession>
<keyword evidence="3" id="KW-1185">Reference proteome</keyword>
<gene>
    <name evidence="1" type="ORF">PHYPA_026665</name>
</gene>
<reference evidence="1 3" key="1">
    <citation type="journal article" date="2008" name="Science">
        <title>The Physcomitrella genome reveals evolutionary insights into the conquest of land by plants.</title>
        <authorList>
            <person name="Rensing S."/>
            <person name="Lang D."/>
            <person name="Zimmer A."/>
            <person name="Terry A."/>
            <person name="Salamov A."/>
            <person name="Shapiro H."/>
            <person name="Nishiyama T."/>
            <person name="Perroud P.-F."/>
            <person name="Lindquist E."/>
            <person name="Kamisugi Y."/>
            <person name="Tanahashi T."/>
            <person name="Sakakibara K."/>
            <person name="Fujita T."/>
            <person name="Oishi K."/>
            <person name="Shin-I T."/>
            <person name="Kuroki Y."/>
            <person name="Toyoda A."/>
            <person name="Suzuki Y."/>
            <person name="Hashimoto A."/>
            <person name="Yamaguchi K."/>
            <person name="Sugano A."/>
            <person name="Kohara Y."/>
            <person name="Fujiyama A."/>
            <person name="Anterola A."/>
            <person name="Aoki S."/>
            <person name="Ashton N."/>
            <person name="Barbazuk W.B."/>
            <person name="Barker E."/>
            <person name="Bennetzen J."/>
            <person name="Bezanilla M."/>
            <person name="Blankenship R."/>
            <person name="Cho S.H."/>
            <person name="Dutcher S."/>
            <person name="Estelle M."/>
            <person name="Fawcett J.A."/>
            <person name="Gundlach H."/>
            <person name="Hanada K."/>
            <person name="Heyl A."/>
            <person name="Hicks K.A."/>
            <person name="Hugh J."/>
            <person name="Lohr M."/>
            <person name="Mayer K."/>
            <person name="Melkozernov A."/>
            <person name="Murata T."/>
            <person name="Nelson D."/>
            <person name="Pils B."/>
            <person name="Prigge M."/>
            <person name="Reiss B."/>
            <person name="Renner T."/>
            <person name="Rombauts S."/>
            <person name="Rushton P."/>
            <person name="Sanderfoot A."/>
            <person name="Schween G."/>
            <person name="Shiu S.-H."/>
            <person name="Stueber K."/>
            <person name="Theodoulou F.L."/>
            <person name="Tu H."/>
            <person name="Van de Peer Y."/>
            <person name="Verrier P.J."/>
            <person name="Waters E."/>
            <person name="Wood A."/>
            <person name="Yang L."/>
            <person name="Cove D."/>
            <person name="Cuming A."/>
            <person name="Hasebe M."/>
            <person name="Lucas S."/>
            <person name="Mishler D.B."/>
            <person name="Reski R."/>
            <person name="Grigoriev I."/>
            <person name="Quatrano R.S."/>
            <person name="Boore J.L."/>
        </authorList>
    </citation>
    <scope>NUCLEOTIDE SEQUENCE [LARGE SCALE GENOMIC DNA]</scope>
    <source>
        <strain evidence="2 3">cv. Gransden 2004</strain>
    </source>
</reference>
<reference evidence="1 3" key="2">
    <citation type="journal article" date="2018" name="Plant J.">
        <title>The Physcomitrella patens chromosome-scale assembly reveals moss genome structure and evolution.</title>
        <authorList>
            <person name="Lang D."/>
            <person name="Ullrich K.K."/>
            <person name="Murat F."/>
            <person name="Fuchs J."/>
            <person name="Jenkins J."/>
            <person name="Haas F.B."/>
            <person name="Piednoel M."/>
            <person name="Gundlach H."/>
            <person name="Van Bel M."/>
            <person name="Meyberg R."/>
            <person name="Vives C."/>
            <person name="Morata J."/>
            <person name="Symeonidi A."/>
            <person name="Hiss M."/>
            <person name="Muchero W."/>
            <person name="Kamisugi Y."/>
            <person name="Saleh O."/>
            <person name="Blanc G."/>
            <person name="Decker E.L."/>
            <person name="van Gessel N."/>
            <person name="Grimwood J."/>
            <person name="Hayes R.D."/>
            <person name="Graham S.W."/>
            <person name="Gunter L.E."/>
            <person name="McDaniel S.F."/>
            <person name="Hoernstein S.N.W."/>
            <person name="Larsson A."/>
            <person name="Li F.W."/>
            <person name="Perroud P.F."/>
            <person name="Phillips J."/>
            <person name="Ranjan P."/>
            <person name="Rokshar D.S."/>
            <person name="Rothfels C.J."/>
            <person name="Schneider L."/>
            <person name="Shu S."/>
            <person name="Stevenson D.W."/>
            <person name="Thummler F."/>
            <person name="Tillich M."/>
            <person name="Villarreal Aguilar J.C."/>
            <person name="Widiez T."/>
            <person name="Wong G.K."/>
            <person name="Wymore A."/>
            <person name="Zhang Y."/>
            <person name="Zimmer A.D."/>
            <person name="Quatrano R.S."/>
            <person name="Mayer K.F.X."/>
            <person name="Goodstein D."/>
            <person name="Casacuberta J.M."/>
            <person name="Vandepoele K."/>
            <person name="Reski R."/>
            <person name="Cuming A.C."/>
            <person name="Tuskan G.A."/>
            <person name="Maumus F."/>
            <person name="Salse J."/>
            <person name="Schmutz J."/>
            <person name="Rensing S.A."/>
        </authorList>
    </citation>
    <scope>NUCLEOTIDE SEQUENCE [LARGE SCALE GENOMIC DNA]</scope>
    <source>
        <strain evidence="2 3">cv. Gransden 2004</strain>
    </source>
</reference>
<organism evidence="1">
    <name type="scientific">Physcomitrium patens</name>
    <name type="common">Spreading-leaved earth moss</name>
    <name type="synonym">Physcomitrella patens</name>
    <dbReference type="NCBI Taxonomy" id="3218"/>
    <lineage>
        <taxon>Eukaryota</taxon>
        <taxon>Viridiplantae</taxon>
        <taxon>Streptophyta</taxon>
        <taxon>Embryophyta</taxon>
        <taxon>Bryophyta</taxon>
        <taxon>Bryophytina</taxon>
        <taxon>Bryopsida</taxon>
        <taxon>Funariidae</taxon>
        <taxon>Funariales</taxon>
        <taxon>Funariaceae</taxon>
        <taxon>Physcomitrium</taxon>
    </lineage>
</organism>
<reference evidence="2" key="3">
    <citation type="submission" date="2020-12" db="UniProtKB">
        <authorList>
            <consortium name="EnsemblPlants"/>
        </authorList>
    </citation>
    <scope>IDENTIFICATION</scope>
</reference>
<dbReference type="AlphaFoldDB" id="A0A2K1IM49"/>
<evidence type="ECO:0000313" key="3">
    <source>
        <dbReference type="Proteomes" id="UP000006727"/>
    </source>
</evidence>
<dbReference type="Proteomes" id="UP000006727">
    <property type="component" value="Chromosome 22"/>
</dbReference>
<protein>
    <submittedName>
        <fullName evidence="1 2">Uncharacterized protein</fullName>
    </submittedName>
</protein>
<name>A0A2K1IM49_PHYPA</name>
<evidence type="ECO:0000313" key="2">
    <source>
        <dbReference type="EnsemblPlants" id="Pp3c22_3589V3.1"/>
    </source>
</evidence>
<evidence type="ECO:0000313" key="1">
    <source>
        <dbReference type="EMBL" id="PNR30349.1"/>
    </source>
</evidence>
<dbReference type="EnsemblPlants" id="Pp3c22_3589V3.1">
    <property type="protein sequence ID" value="Pp3c22_3589V3.1"/>
    <property type="gene ID" value="Pp3c22_3589"/>
</dbReference>
<dbReference type="Gramene" id="Pp3c22_3589V3.1">
    <property type="protein sequence ID" value="Pp3c22_3589V3.1"/>
    <property type="gene ID" value="Pp3c22_3589"/>
</dbReference>